<dbReference type="InterPro" id="IPR014001">
    <property type="entry name" value="Helicase_ATP-bd"/>
</dbReference>
<dbReference type="InterPro" id="IPR007409">
    <property type="entry name" value="Restrct_endonuc_type1_HsdR_N"/>
</dbReference>
<dbReference type="InterPro" id="IPR040980">
    <property type="entry name" value="SWI2_SNF2"/>
</dbReference>
<dbReference type="PANTHER" id="PTHR42927">
    <property type="entry name" value="HELICASE SUPERFAMILY 1 AND 2 DOMAIN-CONTAINING PROTEIN"/>
    <property type="match status" value="1"/>
</dbReference>
<reference evidence="2 3" key="1">
    <citation type="submission" date="2018-11" db="EMBL/GenBank/DDBJ databases">
        <title>Genomic Encyclopedia of Type Strains, Phase IV (KMG-IV): sequencing the most valuable type-strain genomes for metagenomic binning, comparative biology and taxonomic classification.</title>
        <authorList>
            <person name="Goeker M."/>
        </authorList>
    </citation>
    <scope>NUCLEOTIDE SEQUENCE [LARGE SCALE GENOMIC DNA]</scope>
    <source>
        <strain evidence="2 3">DSM 15985</strain>
    </source>
</reference>
<accession>A0AAX1WRW5</accession>
<evidence type="ECO:0000313" key="2">
    <source>
        <dbReference type="EMBL" id="ROR39655.1"/>
    </source>
</evidence>
<organism evidence="2 3">
    <name type="scientific">Diaphorobacter nitroreducens</name>
    <dbReference type="NCBI Taxonomy" id="164759"/>
    <lineage>
        <taxon>Bacteria</taxon>
        <taxon>Pseudomonadati</taxon>
        <taxon>Pseudomonadota</taxon>
        <taxon>Betaproteobacteria</taxon>
        <taxon>Burkholderiales</taxon>
        <taxon>Comamonadaceae</taxon>
        <taxon>Diaphorobacter</taxon>
    </lineage>
</organism>
<dbReference type="InterPro" id="IPR055180">
    <property type="entry name" value="HsdR_RecA-like_helicase_dom_2"/>
</dbReference>
<dbReference type="PROSITE" id="PS51192">
    <property type="entry name" value="HELICASE_ATP_BIND_1"/>
    <property type="match status" value="1"/>
</dbReference>
<sequence>MPGQTTERAFEFHVEDLLLKQGGWLPGTNAEWDKARALFPARAFAFIEATQPKLWAEMAALHGANLQPMLLDALGKELDIKGSLHVLRHGFKFYGKLFRLAYFKPAHALSPDVLELYVQNKLTVTRQVPCHPGDHSTTDIVLAVNGLPVATIELKNPGTHQNWRHAVRQYQTDRDPRAPLFDFKKRALVHFAADPDEVWMTTRLAKEKTFFLPFNRGSHPGQIQCGAGNPQHASGYRTGYFWQETLQRDSFLDILGHFIFIEKDEQKVDDGRGGKKLVTTEKMVFPRYHQLDAVRALVAAARVENAGHNYLIQHSAGSGKTNSISWLSHRLASLHNAQDQKVFDCVIVITDRKVLDKQLQDAIYQIEHAQGVVKAIDQDAKQLADALIDGTKIVITTLQKFPFVLRGLLRAAGAENQDKASIEEKAQAKDWQEAIAARRYAVIVDEAHSSQTGETARELKTILGANAQNGAQNGNGDDEADWEDRLNQIMASRGQQQNLSFFAFTATPKGKTLELFGRPRGSGQPEAFHTYSMRQAIEEGFILDVLRNYTTYSTWFKFVKTVEDDPAIPKKKGAKALAKFKELHPHNIEQKTEVMVEHFREHVRHQLGGRGKAMVVTASRIQAVRYKLAFERYILEQGYADIRSLVAFSGTVKDPDTGVEYTEPGMNPDAVTGKPIPESQLPERFGSSDYQVLLVASKYQTGFDQPLLCAMYVDKRLDGVQAVQTLSRLNRKIAGKDEPFVLDFVNKPEEIYAAFKPYFDSTSLQESANPEMLPSIKHELDQLQIYHWSEVEAFARIFYRQPDRQNPADHAHMQRHLQPAVDRFKALEDDEVRSTFRDKLGGYLRMYSFLSQILPYADPDLEMLYSYGRFLLPHLPLDRDNTVVKIGNEVELQYYRLQRVSSGPIELKVGEPEGVCSPTDVGTGKAKEEKAPLSEIIQVLNERFGTTFTDEDRLFFDQIKARATSNSQVIQTAMANPLDKFQLGVRKLIEDLMIQRMAENDKIVTRYMDDGEFQRTAFPILAKEIFEAVHVQQKPPGNGTA</sequence>
<keyword evidence="3" id="KW-1185">Reference proteome</keyword>
<proteinExistence type="predicted"/>
<dbReference type="InterPro" id="IPR027417">
    <property type="entry name" value="P-loop_NTPase"/>
</dbReference>
<evidence type="ECO:0000313" key="3">
    <source>
        <dbReference type="Proteomes" id="UP000271868"/>
    </source>
</evidence>
<dbReference type="AlphaFoldDB" id="A0AAX1WRW5"/>
<protein>
    <submittedName>
        <fullName evidence="2">Type I restriction enzyme R subunit</fullName>
    </submittedName>
</protein>
<comment type="caution">
    <text evidence="2">The sequence shown here is derived from an EMBL/GenBank/DDBJ whole genome shotgun (WGS) entry which is preliminary data.</text>
</comment>
<gene>
    <name evidence="2" type="ORF">EDC60_3150</name>
</gene>
<dbReference type="PANTHER" id="PTHR42927:SF1">
    <property type="entry name" value="HELICASE SUPERFAMILY 1 AND 2 DOMAIN-CONTAINING PROTEIN"/>
    <property type="match status" value="1"/>
</dbReference>
<dbReference type="GO" id="GO:0003677">
    <property type="term" value="F:DNA binding"/>
    <property type="evidence" value="ECO:0007669"/>
    <property type="project" value="UniProtKB-KW"/>
</dbReference>
<dbReference type="Gene3D" id="3.40.50.300">
    <property type="entry name" value="P-loop containing nucleotide triphosphate hydrolases"/>
    <property type="match status" value="2"/>
</dbReference>
<dbReference type="Pfam" id="PF22679">
    <property type="entry name" value="T1R_D3-like"/>
    <property type="match status" value="1"/>
</dbReference>
<evidence type="ECO:0000259" key="1">
    <source>
        <dbReference type="PROSITE" id="PS51192"/>
    </source>
</evidence>
<dbReference type="Gene3D" id="3.90.1570.50">
    <property type="match status" value="1"/>
</dbReference>
<dbReference type="EMBL" id="RJVL01000008">
    <property type="protein sequence ID" value="ROR39655.1"/>
    <property type="molecule type" value="Genomic_DNA"/>
</dbReference>
<dbReference type="Proteomes" id="UP000271868">
    <property type="component" value="Unassembled WGS sequence"/>
</dbReference>
<name>A0AAX1WRW5_9BURK</name>
<dbReference type="GO" id="GO:0009307">
    <property type="term" value="P:DNA restriction-modification system"/>
    <property type="evidence" value="ECO:0007669"/>
    <property type="project" value="UniProtKB-KW"/>
</dbReference>
<dbReference type="Pfam" id="PF18766">
    <property type="entry name" value="SWI2_SNF2"/>
    <property type="match status" value="1"/>
</dbReference>
<dbReference type="SMART" id="SM00487">
    <property type="entry name" value="DEXDc"/>
    <property type="match status" value="1"/>
</dbReference>
<dbReference type="CDD" id="cd22332">
    <property type="entry name" value="HsdR_N"/>
    <property type="match status" value="1"/>
</dbReference>
<dbReference type="GO" id="GO:0009035">
    <property type="term" value="F:type I site-specific deoxyribonuclease activity"/>
    <property type="evidence" value="ECO:0007669"/>
    <property type="project" value="UniProtKB-EC"/>
</dbReference>
<feature type="domain" description="Helicase ATP-binding" evidence="1">
    <location>
        <begin position="301"/>
        <end position="526"/>
    </location>
</feature>
<dbReference type="SUPFAM" id="SSF52540">
    <property type="entry name" value="P-loop containing nucleoside triphosphate hydrolases"/>
    <property type="match status" value="1"/>
</dbReference>
<dbReference type="Pfam" id="PF04313">
    <property type="entry name" value="HSDR_N"/>
    <property type="match status" value="1"/>
</dbReference>
<dbReference type="GO" id="GO:0005524">
    <property type="term" value="F:ATP binding"/>
    <property type="evidence" value="ECO:0007669"/>
    <property type="project" value="UniProtKB-KW"/>
</dbReference>
<dbReference type="RefSeq" id="WP_123676664.1">
    <property type="nucleotide sequence ID" value="NZ_RJVL01000008.1"/>
</dbReference>